<feature type="transmembrane region" description="Helical" evidence="8">
    <location>
        <begin position="328"/>
        <end position="354"/>
    </location>
</feature>
<protein>
    <submittedName>
        <fullName evidence="10">Transporter of the ATP-binding cassette (ABC)</fullName>
    </submittedName>
</protein>
<evidence type="ECO:0000313" key="11">
    <source>
        <dbReference type="Proteomes" id="UP001150907"/>
    </source>
</evidence>
<evidence type="ECO:0000256" key="4">
    <source>
        <dbReference type="ARBA" id="ARBA00022840"/>
    </source>
</evidence>
<feature type="transmembrane region" description="Helical" evidence="8">
    <location>
        <begin position="30"/>
        <end position="53"/>
    </location>
</feature>
<keyword evidence="1" id="KW-0813">Transport</keyword>
<evidence type="ECO:0000259" key="9">
    <source>
        <dbReference type="PROSITE" id="PS50929"/>
    </source>
</evidence>
<keyword evidence="6 8" id="KW-0472">Membrane</keyword>
<dbReference type="SUPFAM" id="SSF52540">
    <property type="entry name" value="P-loop containing nucleoside triphosphate hydrolases"/>
    <property type="match status" value="1"/>
</dbReference>
<evidence type="ECO:0000256" key="7">
    <source>
        <dbReference type="SAM" id="MobiDB-lite"/>
    </source>
</evidence>
<dbReference type="SUPFAM" id="SSF90123">
    <property type="entry name" value="ABC transporter transmembrane region"/>
    <property type="match status" value="1"/>
</dbReference>
<dbReference type="InterPro" id="IPR036640">
    <property type="entry name" value="ABC1_TM_sf"/>
</dbReference>
<reference evidence="10" key="1">
    <citation type="submission" date="2022-07" db="EMBL/GenBank/DDBJ databases">
        <title>Phylogenomic reconstructions and comparative analyses of Kickxellomycotina fungi.</title>
        <authorList>
            <person name="Reynolds N.K."/>
            <person name="Stajich J.E."/>
            <person name="Barry K."/>
            <person name="Grigoriev I.V."/>
            <person name="Crous P."/>
            <person name="Smith M.E."/>
        </authorList>
    </citation>
    <scope>NUCLEOTIDE SEQUENCE</scope>
    <source>
        <strain evidence="10">IMI 214461</strain>
    </source>
</reference>
<evidence type="ECO:0000256" key="3">
    <source>
        <dbReference type="ARBA" id="ARBA00022741"/>
    </source>
</evidence>
<keyword evidence="3" id="KW-0547">Nucleotide-binding</keyword>
<evidence type="ECO:0000256" key="8">
    <source>
        <dbReference type="SAM" id="Phobius"/>
    </source>
</evidence>
<keyword evidence="2 8" id="KW-0812">Transmembrane</keyword>
<evidence type="ECO:0000256" key="1">
    <source>
        <dbReference type="ARBA" id="ARBA00022448"/>
    </source>
</evidence>
<feature type="transmembrane region" description="Helical" evidence="8">
    <location>
        <begin position="196"/>
        <end position="215"/>
    </location>
</feature>
<dbReference type="GO" id="GO:0140359">
    <property type="term" value="F:ABC-type transporter activity"/>
    <property type="evidence" value="ECO:0007669"/>
    <property type="project" value="InterPro"/>
</dbReference>
<sequence length="880" mass="96771">FLTDEKHELCGSQSQWVWWSLDSDCFRTGFLWPALLLLAAGSASAALAASLLLPGRWQSSNGFCSVGNREKPMRRPPGPVIVQDNRIQVGSTVVVLSVIQAALLVFGWRYDRSNANFALAYSAIAAQLAVLIALASAAFLAVYIRSNSMVYAGLFPWPLPTLVLLQLVVALCEIYYSFFTPDTRHVPISGREASLHSNMLVLTTLISALLYFNYLRAQLRPVFVRPLSNSASSLDFAEGVTADSDVGAYSDDTTPLAPRTAQKPAALVDSSEFNASWYSTLAVSWTNGLISRGAKNRLEPTDLYRLDESDLPIPNWKRYMHYRKPGRSLMVTILMTFAPEFLLHALLTVITAVLRFSGPFFLQRIMHSIQLLRSSKGDLSFQPAEKSIRSTYLDAFGLLFCTLVASVTSNQTSWVGRRISIRLKGILVAELSTKTLQRGDKGLKANADGKAGPAADGKIMNLLTADFSRVTEVAACLDRLYSMPLVLVIGTWYMYRLLGVPALIGLAVSAIYIQLSKSIFKHLTKIEKKLSSLGDERMTLINELFKGIKAVKLFGWESRFMAKIDEKREHQLQYMWNLRLAWVQVTVASMLIPMLVLAMIFAVHIIVLGNQLTAEVAFTSMSVFGLIRGVSESMPGYLNWIIGTSVSLDRIHSFFEQSPVQDLKSRIATHADRSSADNTREVRLGFEHADLEWESPSSSAKPDSKSVVDNDAPTGVEATSADSLDTSESDTEQTPLLAAGGATDSTHMQIELASASESASTSVNSVPRFSLKDIDVQFPHGALSIVAGPTGSGKSSLLSALIGEMTLTRGRIHLPTTNSGLTAGDSDKYRDIIELSDEGLAIRKIAYVAQEAWLRNATIRENILFGEQYEKSRYEEVLRV</sequence>
<dbReference type="InterPro" id="IPR003439">
    <property type="entry name" value="ABC_transporter-like_ATP-bd"/>
</dbReference>
<dbReference type="AlphaFoldDB" id="A0A9W8BFM4"/>
<proteinExistence type="predicted"/>
<keyword evidence="5 8" id="KW-1133">Transmembrane helix</keyword>
<dbReference type="PANTHER" id="PTHR24223:SF356">
    <property type="entry name" value="ATP-BINDING CASSETTE TRANSPORTER ABC4"/>
    <property type="match status" value="1"/>
</dbReference>
<dbReference type="EMBL" id="JANBQF010000946">
    <property type="protein sequence ID" value="KAJ1998503.1"/>
    <property type="molecule type" value="Genomic_DNA"/>
</dbReference>
<evidence type="ECO:0000256" key="2">
    <source>
        <dbReference type="ARBA" id="ARBA00022692"/>
    </source>
</evidence>
<feature type="transmembrane region" description="Helical" evidence="8">
    <location>
        <begin position="580"/>
        <end position="606"/>
    </location>
</feature>
<dbReference type="Pfam" id="PF00005">
    <property type="entry name" value="ABC_tran"/>
    <property type="match status" value="1"/>
</dbReference>
<feature type="non-terminal residue" evidence="10">
    <location>
        <position position="1"/>
    </location>
</feature>
<dbReference type="GO" id="GO:0005524">
    <property type="term" value="F:ATP binding"/>
    <property type="evidence" value="ECO:0007669"/>
    <property type="project" value="UniProtKB-KW"/>
</dbReference>
<feature type="transmembrane region" description="Helical" evidence="8">
    <location>
        <begin position="89"/>
        <end position="108"/>
    </location>
</feature>
<feature type="non-terminal residue" evidence="10">
    <location>
        <position position="880"/>
    </location>
</feature>
<feature type="domain" description="ABC transmembrane type-1" evidence="9">
    <location>
        <begin position="342"/>
        <end position="629"/>
    </location>
</feature>
<dbReference type="Gene3D" id="1.20.1560.10">
    <property type="entry name" value="ABC transporter type 1, transmembrane domain"/>
    <property type="match status" value="1"/>
</dbReference>
<comment type="caution">
    <text evidence="10">The sequence shown here is derived from an EMBL/GenBank/DDBJ whole genome shotgun (WGS) entry which is preliminary data.</text>
</comment>
<dbReference type="CDD" id="cd18596">
    <property type="entry name" value="ABC_6TM_VMR1_D1_like"/>
    <property type="match status" value="1"/>
</dbReference>
<dbReference type="PANTHER" id="PTHR24223">
    <property type="entry name" value="ATP-BINDING CASSETTE SUB-FAMILY C"/>
    <property type="match status" value="1"/>
</dbReference>
<accession>A0A9W8BFM4</accession>
<dbReference type="InterPro" id="IPR050173">
    <property type="entry name" value="ABC_transporter_C-like"/>
</dbReference>
<dbReference type="OrthoDB" id="6500128at2759"/>
<feature type="region of interest" description="Disordered" evidence="7">
    <location>
        <begin position="693"/>
        <end position="732"/>
    </location>
</feature>
<dbReference type="GO" id="GO:0016887">
    <property type="term" value="F:ATP hydrolysis activity"/>
    <property type="evidence" value="ECO:0007669"/>
    <property type="project" value="InterPro"/>
</dbReference>
<dbReference type="Gene3D" id="3.40.50.300">
    <property type="entry name" value="P-loop containing nucleotide triphosphate hydrolases"/>
    <property type="match status" value="1"/>
</dbReference>
<dbReference type="InterPro" id="IPR011527">
    <property type="entry name" value="ABC1_TM_dom"/>
</dbReference>
<evidence type="ECO:0000256" key="5">
    <source>
        <dbReference type="ARBA" id="ARBA00022989"/>
    </source>
</evidence>
<feature type="transmembrane region" description="Helical" evidence="8">
    <location>
        <begin position="120"/>
        <end position="142"/>
    </location>
</feature>
<dbReference type="Pfam" id="PF00664">
    <property type="entry name" value="ABC_membrane"/>
    <property type="match status" value="1"/>
</dbReference>
<evidence type="ECO:0000313" key="10">
    <source>
        <dbReference type="EMBL" id="KAJ1998503.1"/>
    </source>
</evidence>
<feature type="transmembrane region" description="Helical" evidence="8">
    <location>
        <begin position="154"/>
        <end position="176"/>
    </location>
</feature>
<keyword evidence="4 10" id="KW-0067">ATP-binding</keyword>
<name>A0A9W8BFM4_9FUNG</name>
<keyword evidence="11" id="KW-1185">Reference proteome</keyword>
<evidence type="ECO:0000256" key="6">
    <source>
        <dbReference type="ARBA" id="ARBA00023136"/>
    </source>
</evidence>
<dbReference type="PROSITE" id="PS50929">
    <property type="entry name" value="ABC_TM1F"/>
    <property type="match status" value="1"/>
</dbReference>
<feature type="transmembrane region" description="Helical" evidence="8">
    <location>
        <begin position="493"/>
        <end position="515"/>
    </location>
</feature>
<organism evidence="10 11">
    <name type="scientific">Coemansia thaxteri</name>
    <dbReference type="NCBI Taxonomy" id="2663907"/>
    <lineage>
        <taxon>Eukaryota</taxon>
        <taxon>Fungi</taxon>
        <taxon>Fungi incertae sedis</taxon>
        <taxon>Zoopagomycota</taxon>
        <taxon>Kickxellomycotina</taxon>
        <taxon>Kickxellomycetes</taxon>
        <taxon>Kickxellales</taxon>
        <taxon>Kickxellaceae</taxon>
        <taxon>Coemansia</taxon>
    </lineage>
</organism>
<dbReference type="InterPro" id="IPR027417">
    <property type="entry name" value="P-loop_NTPase"/>
</dbReference>
<dbReference type="Proteomes" id="UP001150907">
    <property type="component" value="Unassembled WGS sequence"/>
</dbReference>
<gene>
    <name evidence="10" type="primary">YBT1_2</name>
    <name evidence="10" type="ORF">H4R26_005436</name>
</gene>
<dbReference type="GO" id="GO:0016020">
    <property type="term" value="C:membrane"/>
    <property type="evidence" value="ECO:0007669"/>
    <property type="project" value="InterPro"/>
</dbReference>